<keyword evidence="2" id="KW-1133">Transmembrane helix</keyword>
<sequence>MAKELDPGEPDRENSGLDEGTTPAPFTASEFRHRPAGQPPRPEMSDLTPAPVQLPTSPDGVIRVSRTLWLGSFVASLAAIAFVFLSRNTRIDRLEEFVSERAPDENASTVESVATVIMWASIAALGLFLIIQALLLHGITHRHGSVRWAMLVVLVGQIAATVVVDSFIATGDEGIYITAILLLQIVLACAALITSFLPGSRHWFRPDRQITENRSGPTAG</sequence>
<protein>
    <submittedName>
        <fullName evidence="3">Uncharacterized protein</fullName>
    </submittedName>
</protein>
<evidence type="ECO:0000256" key="1">
    <source>
        <dbReference type="SAM" id="MobiDB-lite"/>
    </source>
</evidence>
<keyword evidence="2" id="KW-0472">Membrane</keyword>
<dbReference type="EMBL" id="PGFB01000002">
    <property type="protein sequence ID" value="PJJ63488.1"/>
    <property type="molecule type" value="Genomic_DNA"/>
</dbReference>
<feature type="transmembrane region" description="Helical" evidence="2">
    <location>
        <begin position="148"/>
        <end position="169"/>
    </location>
</feature>
<name>A0A2M9BZI1_9MICO</name>
<feature type="transmembrane region" description="Helical" evidence="2">
    <location>
        <begin position="175"/>
        <end position="198"/>
    </location>
</feature>
<dbReference type="OrthoDB" id="5008047at2"/>
<comment type="caution">
    <text evidence="3">The sequence shown here is derived from an EMBL/GenBank/DDBJ whole genome shotgun (WGS) entry which is preliminary data.</text>
</comment>
<reference evidence="3 4" key="1">
    <citation type="submission" date="2017-11" db="EMBL/GenBank/DDBJ databases">
        <title>Genomic Encyclopedia of Archaeal and Bacterial Type Strains, Phase II (KMG-II): From Individual Species to Whole Genera.</title>
        <authorList>
            <person name="Goeker M."/>
        </authorList>
    </citation>
    <scope>NUCLEOTIDE SEQUENCE [LARGE SCALE GENOMIC DNA]</scope>
    <source>
        <strain evidence="3 4">DSM 25625</strain>
    </source>
</reference>
<feature type="compositionally biased region" description="Basic and acidic residues" evidence="1">
    <location>
        <begin position="1"/>
        <end position="15"/>
    </location>
</feature>
<keyword evidence="2" id="KW-0812">Transmembrane</keyword>
<dbReference type="RefSeq" id="WP_100343980.1">
    <property type="nucleotide sequence ID" value="NZ_PGFB01000002.1"/>
</dbReference>
<accession>A0A2M9BZI1</accession>
<feature type="transmembrane region" description="Helical" evidence="2">
    <location>
        <begin position="116"/>
        <end position="136"/>
    </location>
</feature>
<proteinExistence type="predicted"/>
<feature type="transmembrane region" description="Helical" evidence="2">
    <location>
        <begin position="67"/>
        <end position="85"/>
    </location>
</feature>
<feature type="region of interest" description="Disordered" evidence="1">
    <location>
        <begin position="1"/>
        <end position="56"/>
    </location>
</feature>
<evidence type="ECO:0000256" key="2">
    <source>
        <dbReference type="SAM" id="Phobius"/>
    </source>
</evidence>
<evidence type="ECO:0000313" key="4">
    <source>
        <dbReference type="Proteomes" id="UP000230161"/>
    </source>
</evidence>
<evidence type="ECO:0000313" key="3">
    <source>
        <dbReference type="EMBL" id="PJJ63488.1"/>
    </source>
</evidence>
<dbReference type="AlphaFoldDB" id="A0A2M9BZI1"/>
<dbReference type="Proteomes" id="UP000230161">
    <property type="component" value="Unassembled WGS sequence"/>
</dbReference>
<organism evidence="3 4">
    <name type="scientific">Compostimonas suwonensis</name>
    <dbReference type="NCBI Taxonomy" id="1048394"/>
    <lineage>
        <taxon>Bacteria</taxon>
        <taxon>Bacillati</taxon>
        <taxon>Actinomycetota</taxon>
        <taxon>Actinomycetes</taxon>
        <taxon>Micrococcales</taxon>
        <taxon>Microbacteriaceae</taxon>
        <taxon>Compostimonas</taxon>
    </lineage>
</organism>
<gene>
    <name evidence="3" type="ORF">CLV54_1156</name>
</gene>
<keyword evidence="4" id="KW-1185">Reference proteome</keyword>